<reference evidence="2" key="1">
    <citation type="journal article" date="2015" name="PeerJ">
        <title>First genomic representation of candidate bacterial phylum KSB3 points to enhanced environmental sensing as a trigger of wastewater bulking.</title>
        <authorList>
            <person name="Sekiguchi Y."/>
            <person name="Ohashi A."/>
            <person name="Parks D.H."/>
            <person name="Yamauchi T."/>
            <person name="Tyson G.W."/>
            <person name="Hugenholtz P."/>
        </authorList>
    </citation>
    <scope>NUCLEOTIDE SEQUENCE [LARGE SCALE GENOMIC DNA]</scope>
</reference>
<dbReference type="AlphaFoldDB" id="A0A081C2P8"/>
<sequence length="233" mass="26898">MTELSPLITALRATFAWHGTRITWVSQFLLALIRVRTVNLTELATAFCGIAQPDAHYRRMQRFLKDVALTRAQIAAVVVQWLPLGEKWLLCLDLTNWQFGSLNINILVLAVAYQGVAIPLLWMFLDKRGNSNSLERMALLKHFLSAFVRERIQCLTADREFIGTAWIKFLKRQHIRFRIRIKRNILVSNPSATSAIAAFRFFQNCRVGEARLLSQRRRVWGDDGVCRRDADQK</sequence>
<accession>A0A081C2P8</accession>
<name>A0A081C2P8_VECG1</name>
<gene>
    <name evidence="2" type="ORF">U27_05828</name>
</gene>
<dbReference type="eggNOG" id="COG3385">
    <property type="taxonomic scope" value="Bacteria"/>
</dbReference>
<dbReference type="SUPFAM" id="SSF53098">
    <property type="entry name" value="Ribonuclease H-like"/>
    <property type="match status" value="1"/>
</dbReference>
<keyword evidence="1" id="KW-0812">Transmembrane</keyword>
<feature type="transmembrane region" description="Helical" evidence="1">
    <location>
        <begin position="104"/>
        <end position="125"/>
    </location>
</feature>
<dbReference type="STRING" id="1499967.U27_05828"/>
<keyword evidence="1" id="KW-1133">Transmembrane helix</keyword>
<organism evidence="2">
    <name type="scientific">Vecturithrix granuli</name>
    <dbReference type="NCBI Taxonomy" id="1499967"/>
    <lineage>
        <taxon>Bacteria</taxon>
        <taxon>Candidatus Moduliflexota</taxon>
        <taxon>Candidatus Vecturitrichia</taxon>
        <taxon>Candidatus Vecturitrichales</taxon>
        <taxon>Candidatus Vecturitrichaceae</taxon>
        <taxon>Candidatus Vecturithrix</taxon>
    </lineage>
</organism>
<proteinExistence type="predicted"/>
<keyword evidence="1" id="KW-0472">Membrane</keyword>
<evidence type="ECO:0000256" key="1">
    <source>
        <dbReference type="SAM" id="Phobius"/>
    </source>
</evidence>
<dbReference type="HOGENOM" id="CLU_058184_2_0_0"/>
<dbReference type="EMBL" id="DF820468">
    <property type="protein sequence ID" value="GAK58853.1"/>
    <property type="molecule type" value="Genomic_DNA"/>
</dbReference>
<evidence type="ECO:0000313" key="2">
    <source>
        <dbReference type="EMBL" id="GAK58853.1"/>
    </source>
</evidence>
<keyword evidence="3" id="KW-1185">Reference proteome</keyword>
<dbReference type="InterPro" id="IPR012337">
    <property type="entry name" value="RNaseH-like_sf"/>
</dbReference>
<feature type="transmembrane region" description="Helical" evidence="1">
    <location>
        <begin position="67"/>
        <end position="84"/>
    </location>
</feature>
<evidence type="ECO:0000313" key="3">
    <source>
        <dbReference type="Proteomes" id="UP000030661"/>
    </source>
</evidence>
<dbReference type="Proteomes" id="UP000030661">
    <property type="component" value="Unassembled WGS sequence"/>
</dbReference>
<protein>
    <submittedName>
        <fullName evidence="2">Transposase IS4 family protein</fullName>
    </submittedName>
</protein>